<dbReference type="AlphaFoldDB" id="A0AB72VDV4"/>
<dbReference type="InterPro" id="IPR001296">
    <property type="entry name" value="Glyco_trans_1"/>
</dbReference>
<feature type="domain" description="Glycosyl transferase family 1" evidence="4">
    <location>
        <begin position="254"/>
        <end position="403"/>
    </location>
</feature>
<dbReference type="KEGG" id="cgt:cgR_2748"/>
<organism evidence="6">
    <name type="scientific">Corynebacterium glutamicum (strain R)</name>
    <dbReference type="NCBI Taxonomy" id="340322"/>
    <lineage>
        <taxon>Bacteria</taxon>
        <taxon>Bacillati</taxon>
        <taxon>Actinomycetota</taxon>
        <taxon>Actinomycetes</taxon>
        <taxon>Mycobacteriales</taxon>
        <taxon>Corynebacteriaceae</taxon>
        <taxon>Corynebacterium</taxon>
    </lineage>
</organism>
<evidence type="ECO:0000259" key="4">
    <source>
        <dbReference type="Pfam" id="PF00534"/>
    </source>
</evidence>
<feature type="domain" description="Glycosyltransferase subfamily 4-like N-terminal" evidence="5">
    <location>
        <begin position="77"/>
        <end position="240"/>
    </location>
</feature>
<evidence type="ECO:0008006" key="7">
    <source>
        <dbReference type="Google" id="ProtNLM"/>
    </source>
</evidence>
<evidence type="ECO:0000313" key="6">
    <source>
        <dbReference type="EMBL" id="BAF55767.1"/>
    </source>
</evidence>
<proteinExistence type="inferred from homology"/>
<dbReference type="PANTHER" id="PTHR12526:SF640">
    <property type="entry name" value="COLANIC ACID BIOSYNTHESIS GLYCOSYLTRANSFERASE WCAL-RELATED"/>
    <property type="match status" value="1"/>
</dbReference>
<dbReference type="InterPro" id="IPR028098">
    <property type="entry name" value="Glyco_trans_4-like_N"/>
</dbReference>
<comment type="similarity">
    <text evidence="1">Belongs to the glycosyltransferase group 1 family. Glycosyltransferase 4 subfamily.</text>
</comment>
<dbReference type="Proteomes" id="UP000006698">
    <property type="component" value="Chromosome"/>
</dbReference>
<protein>
    <recommendedName>
        <fullName evidence="7">Glycosyltransferase</fullName>
    </recommendedName>
</protein>
<keyword evidence="2" id="KW-0328">Glycosyltransferase</keyword>
<evidence type="ECO:0000256" key="1">
    <source>
        <dbReference type="ARBA" id="ARBA00009481"/>
    </source>
</evidence>
<dbReference type="CDD" id="cd03801">
    <property type="entry name" value="GT4_PimA-like"/>
    <property type="match status" value="1"/>
</dbReference>
<dbReference type="PANTHER" id="PTHR12526">
    <property type="entry name" value="GLYCOSYLTRANSFERASE"/>
    <property type="match status" value="1"/>
</dbReference>
<gene>
    <name evidence="6" type="ordered locus">cgR_2748</name>
</gene>
<dbReference type="Gene3D" id="3.40.50.2000">
    <property type="entry name" value="Glycogen Phosphorylase B"/>
    <property type="match status" value="2"/>
</dbReference>
<accession>A0AB72VDV4</accession>
<dbReference type="SUPFAM" id="SSF53756">
    <property type="entry name" value="UDP-Glycosyltransferase/glycogen phosphorylase"/>
    <property type="match status" value="1"/>
</dbReference>
<dbReference type="GO" id="GO:0016757">
    <property type="term" value="F:glycosyltransferase activity"/>
    <property type="evidence" value="ECO:0007669"/>
    <property type="project" value="UniProtKB-KW"/>
</dbReference>
<keyword evidence="3" id="KW-0808">Transferase</keyword>
<evidence type="ECO:0000256" key="3">
    <source>
        <dbReference type="ARBA" id="ARBA00022679"/>
    </source>
</evidence>
<name>A0AB72VDV4_CORGB</name>
<evidence type="ECO:0000256" key="2">
    <source>
        <dbReference type="ARBA" id="ARBA00022676"/>
    </source>
</evidence>
<evidence type="ECO:0000259" key="5">
    <source>
        <dbReference type="Pfam" id="PF13439"/>
    </source>
</evidence>
<reference evidence="6" key="1">
    <citation type="journal article" date="2007" name="Microbiology">
        <title>Comparative analysis of the Corynebacterium glutamicum group and complete genome sequence of strain R.</title>
        <authorList>
            <person name="Yukawa H."/>
            <person name="Omumasaba C.A."/>
            <person name="Nonaka H."/>
            <person name="Kos P."/>
            <person name="Okai N."/>
            <person name="Suzuki N."/>
            <person name="Suda M."/>
            <person name="Tsuge Y."/>
            <person name="Watanabe J."/>
            <person name="Ikeda Y."/>
            <person name="Vertes A.A."/>
            <person name="Inui M."/>
        </authorList>
    </citation>
    <scope>NUCLEOTIDE SEQUENCE</scope>
    <source>
        <strain evidence="6">R</strain>
    </source>
</reference>
<dbReference type="Pfam" id="PF13439">
    <property type="entry name" value="Glyco_transf_4"/>
    <property type="match status" value="1"/>
</dbReference>
<sequence length="427" mass="46727">MVTFLGWVKGTPRKSTSSSFAALRMVSRICAGEWVGEKTVIVVAMASIMACLKAARLNNPMKILLLCWRDTTHPQGGGSERYLERVGEFLADQGHEVVFRTAGHTDAPRRSFRDGVRYSRSGGKFSVYPKAWVAMMLGRVGIGTFSKVDVVVDTQNGIPFFGKFFSGKPTVLLTHHCHKEQWPVVGRVLAKVGWLIESQIAPRAYKTAPYVTVSEPSAEELIALGVDPQRIHIVRNGVDPVPLHTPKLDRDGQHAVTLSRLVPHKQIEHAMDVVAALDGVVLDVVGSGWWQEELVDYARTLGVSDRVVFHGQVAEDHKHALLERATIHLMPSRKEGWGLAVTEAAQHGVPTIGYRSSGGLRDSVVDGETGMLVDSKAELISATKTLLIDASLRSKLGASAKQRAENYKWDTAGAQFEELLLGLASKK</sequence>
<dbReference type="Pfam" id="PF00534">
    <property type="entry name" value="Glycos_transf_1"/>
    <property type="match status" value="1"/>
</dbReference>
<dbReference type="EMBL" id="AP009044">
    <property type="protein sequence ID" value="BAF55767.1"/>
    <property type="molecule type" value="Genomic_DNA"/>
</dbReference>